<name>A0A2L0HEG4_RHIFR</name>
<keyword evidence="2" id="KW-0805">Transcription regulation</keyword>
<dbReference type="InterPro" id="IPR005119">
    <property type="entry name" value="LysR_subst-bd"/>
</dbReference>
<evidence type="ECO:0000313" key="7">
    <source>
        <dbReference type="Proteomes" id="UP000239340"/>
    </source>
</evidence>
<dbReference type="Pfam" id="PF03466">
    <property type="entry name" value="LysR_substrate"/>
    <property type="match status" value="1"/>
</dbReference>
<organism evidence="6 7">
    <name type="scientific">Rhizobium fredii</name>
    <name type="common">Sinorhizobium fredii</name>
    <dbReference type="NCBI Taxonomy" id="380"/>
    <lineage>
        <taxon>Bacteria</taxon>
        <taxon>Pseudomonadati</taxon>
        <taxon>Pseudomonadota</taxon>
        <taxon>Alphaproteobacteria</taxon>
        <taxon>Hyphomicrobiales</taxon>
        <taxon>Rhizobiaceae</taxon>
        <taxon>Sinorhizobium/Ensifer group</taxon>
        <taxon>Sinorhizobium</taxon>
    </lineage>
</organism>
<dbReference type="InterPro" id="IPR036390">
    <property type="entry name" value="WH_DNA-bd_sf"/>
</dbReference>
<dbReference type="FunFam" id="1.10.10.10:FF:000001">
    <property type="entry name" value="LysR family transcriptional regulator"/>
    <property type="match status" value="1"/>
</dbReference>
<evidence type="ECO:0000259" key="5">
    <source>
        <dbReference type="PROSITE" id="PS50931"/>
    </source>
</evidence>
<dbReference type="RefSeq" id="WP_104840933.1">
    <property type="nucleotide sequence ID" value="NZ_CP024310.1"/>
</dbReference>
<dbReference type="Gene3D" id="3.40.190.290">
    <property type="match status" value="1"/>
</dbReference>
<dbReference type="AlphaFoldDB" id="A0A2L0HEG4"/>
<evidence type="ECO:0000313" key="6">
    <source>
        <dbReference type="EMBL" id="AUX79572.1"/>
    </source>
</evidence>
<protein>
    <submittedName>
        <fullName evidence="6">LysR family transcriptional regulator protein</fullName>
    </submittedName>
</protein>
<dbReference type="InterPro" id="IPR058163">
    <property type="entry name" value="LysR-type_TF_proteobact-type"/>
</dbReference>
<dbReference type="Pfam" id="PF00126">
    <property type="entry name" value="HTH_1"/>
    <property type="match status" value="1"/>
</dbReference>
<evidence type="ECO:0000256" key="4">
    <source>
        <dbReference type="ARBA" id="ARBA00023163"/>
    </source>
</evidence>
<proteinExistence type="inferred from homology"/>
<evidence type="ECO:0000256" key="3">
    <source>
        <dbReference type="ARBA" id="ARBA00023125"/>
    </source>
</evidence>
<keyword evidence="3" id="KW-0238">DNA-binding</keyword>
<accession>A0A2L0HEG4</accession>
<feature type="domain" description="HTH lysR-type" evidence="5">
    <location>
        <begin position="13"/>
        <end position="62"/>
    </location>
</feature>
<dbReference type="Proteomes" id="UP000239340">
    <property type="component" value="Plasmid pSfreNXT3c"/>
</dbReference>
<dbReference type="EMBL" id="CP024310">
    <property type="protein sequence ID" value="AUX79572.1"/>
    <property type="molecule type" value="Genomic_DNA"/>
</dbReference>
<dbReference type="PANTHER" id="PTHR30537:SF5">
    <property type="entry name" value="HTH-TYPE TRANSCRIPTIONAL ACTIVATOR TTDR-RELATED"/>
    <property type="match status" value="1"/>
</dbReference>
<dbReference type="GO" id="GO:0003677">
    <property type="term" value="F:DNA binding"/>
    <property type="evidence" value="ECO:0007669"/>
    <property type="project" value="UniProtKB-KW"/>
</dbReference>
<sequence>MGRQNTFDGLSEFLAIAKRQSVRKAALDLEVTPGAISQALQKLERRLGAPLFHRTTRRISLTEAGETLLAKIAPAAQLIETSLGETLQHSNEPSGTLKLIVERLALPHVIEPILPAFREAWPNVKVDITVSNTHGDFIADGYDAGILIGSYIAKEMIAVRLSPPFKWAVFGSPDYFRENGRPRVPGDLTKHQCVRFRRPEKGDIYRWEFLEDGQNVRIEPNGPLTVNDGELMRKIASQGLGLIYSSTFHASRELTNGQLEPVLLDYSPGSDGLFLYFTRTTQNQPKLRAFIETCSQLRRSLALASGSSTAHKPK</sequence>
<dbReference type="InterPro" id="IPR000847">
    <property type="entry name" value="LysR_HTH_N"/>
</dbReference>
<evidence type="ECO:0000256" key="2">
    <source>
        <dbReference type="ARBA" id="ARBA00023015"/>
    </source>
</evidence>
<reference evidence="6 7" key="1">
    <citation type="submission" date="2017-10" db="EMBL/GenBank/DDBJ databases">
        <title>Analysis of the genome sequences of Rhizobium populations associated to common bean (phaseolus vulgaris).</title>
        <authorList>
            <person name="Bustos P."/>
            <person name="Santamaria R.I."/>
            <person name="Miranda-Sanchez F."/>
            <person name="Perez-Carrascal O."/>
            <person name="Juarez S."/>
            <person name="Lozano L."/>
            <person name="Martinez-Flores I."/>
            <person name="Vinuesa P."/>
            <person name="Martinez-Romero E."/>
            <person name="Cevallos M.A."/>
            <person name="Romero D."/>
            <person name="Davila G."/>
            <person name="Gonzalez V."/>
        </authorList>
    </citation>
    <scope>NUCLEOTIDE SEQUENCE [LARGE SCALE GENOMIC DNA]</scope>
    <source>
        <strain evidence="6 7">NXT3</strain>
        <plasmid evidence="7">Plasmid psfrenxt3c</plasmid>
    </source>
</reference>
<dbReference type="PANTHER" id="PTHR30537">
    <property type="entry name" value="HTH-TYPE TRANSCRIPTIONAL REGULATOR"/>
    <property type="match status" value="1"/>
</dbReference>
<keyword evidence="4" id="KW-0804">Transcription</keyword>
<dbReference type="SUPFAM" id="SSF53850">
    <property type="entry name" value="Periplasmic binding protein-like II"/>
    <property type="match status" value="1"/>
</dbReference>
<gene>
    <name evidence="6" type="ORF">NXT3_PC00408</name>
</gene>
<evidence type="ECO:0000256" key="1">
    <source>
        <dbReference type="ARBA" id="ARBA00009437"/>
    </source>
</evidence>
<dbReference type="Gene3D" id="1.10.10.10">
    <property type="entry name" value="Winged helix-like DNA-binding domain superfamily/Winged helix DNA-binding domain"/>
    <property type="match status" value="1"/>
</dbReference>
<dbReference type="GO" id="GO:0003700">
    <property type="term" value="F:DNA-binding transcription factor activity"/>
    <property type="evidence" value="ECO:0007669"/>
    <property type="project" value="InterPro"/>
</dbReference>
<dbReference type="InterPro" id="IPR036388">
    <property type="entry name" value="WH-like_DNA-bd_sf"/>
</dbReference>
<comment type="similarity">
    <text evidence="1">Belongs to the LysR transcriptional regulatory family.</text>
</comment>
<keyword evidence="6" id="KW-0614">Plasmid</keyword>
<dbReference type="SUPFAM" id="SSF46785">
    <property type="entry name" value="Winged helix' DNA-binding domain"/>
    <property type="match status" value="1"/>
</dbReference>
<dbReference type="PROSITE" id="PS50931">
    <property type="entry name" value="HTH_LYSR"/>
    <property type="match status" value="1"/>
</dbReference>
<geneLocation type="plasmid" evidence="7">
    <name>psfrenxt3c</name>
</geneLocation>